<sequence>MSMLSTLNSRDIVDGLARDVEIADAQIRYRIELELQACNLPERPPIIPSIHQLRSQSSWFANANTHAAPKSSECDTDDAKSTAGMTTISGTELGTVRAPVSATTSVSALSRGPSVHARSTTAVDGMSGFLHCRLVSSVD</sequence>
<evidence type="ECO:0000313" key="2">
    <source>
        <dbReference type="Proteomes" id="UP000184267"/>
    </source>
</evidence>
<comment type="caution">
    <text evidence="1">The sequence shown here is derived from an EMBL/GenBank/DDBJ whole genome shotgun (WGS) entry which is preliminary data.</text>
</comment>
<keyword evidence="2" id="KW-1185">Reference proteome</keyword>
<organism evidence="1 2">
    <name type="scientific">Trametes pubescens</name>
    <name type="common">White-rot fungus</name>
    <dbReference type="NCBI Taxonomy" id="154538"/>
    <lineage>
        <taxon>Eukaryota</taxon>
        <taxon>Fungi</taxon>
        <taxon>Dikarya</taxon>
        <taxon>Basidiomycota</taxon>
        <taxon>Agaricomycotina</taxon>
        <taxon>Agaricomycetes</taxon>
        <taxon>Polyporales</taxon>
        <taxon>Polyporaceae</taxon>
        <taxon>Trametes</taxon>
    </lineage>
</organism>
<dbReference type="EMBL" id="MNAD01001585">
    <property type="protein sequence ID" value="OJT03886.1"/>
    <property type="molecule type" value="Genomic_DNA"/>
</dbReference>
<dbReference type="OrthoDB" id="2751245at2759"/>
<dbReference type="Proteomes" id="UP000184267">
    <property type="component" value="Unassembled WGS sequence"/>
</dbReference>
<proteinExistence type="predicted"/>
<accession>A0A1M2V8M8</accession>
<gene>
    <name evidence="1" type="ORF">TRAPUB_5431</name>
</gene>
<protein>
    <submittedName>
        <fullName evidence="1">Uncharacterized protein</fullName>
    </submittedName>
</protein>
<name>A0A1M2V8M8_TRAPU</name>
<dbReference type="AlphaFoldDB" id="A0A1M2V8M8"/>
<reference evidence="1 2" key="1">
    <citation type="submission" date="2016-10" db="EMBL/GenBank/DDBJ databases">
        <title>Genome sequence of the basidiomycete white-rot fungus Trametes pubescens.</title>
        <authorList>
            <person name="Makela M.R."/>
            <person name="Granchi Z."/>
            <person name="Peng M."/>
            <person name="De Vries R.P."/>
            <person name="Grigoriev I."/>
            <person name="Riley R."/>
            <person name="Hilden K."/>
        </authorList>
    </citation>
    <scope>NUCLEOTIDE SEQUENCE [LARGE SCALE GENOMIC DNA]</scope>
    <source>
        <strain evidence="1 2">FBCC735</strain>
    </source>
</reference>
<evidence type="ECO:0000313" key="1">
    <source>
        <dbReference type="EMBL" id="OJT03886.1"/>
    </source>
</evidence>